<dbReference type="Proteomes" id="UP000274545">
    <property type="component" value="Unassembled WGS sequence"/>
</dbReference>
<dbReference type="PANTHER" id="PTHR33991:SF1">
    <property type="entry name" value="DNA REPAIR PROTEIN RECO"/>
    <property type="match status" value="1"/>
</dbReference>
<evidence type="ECO:0000256" key="4">
    <source>
        <dbReference type="ARBA" id="ARBA00023172"/>
    </source>
</evidence>
<name>A0A433ES95_9MOLU</name>
<protein>
    <recommendedName>
        <fullName evidence="2 7">DNA repair protein RecO</fullName>
    </recommendedName>
    <alternativeName>
        <fullName evidence="6 7">Recombination protein O</fullName>
    </alternativeName>
</protein>
<dbReference type="GO" id="GO:0043590">
    <property type="term" value="C:bacterial nucleoid"/>
    <property type="evidence" value="ECO:0007669"/>
    <property type="project" value="TreeGrafter"/>
</dbReference>
<dbReference type="Pfam" id="PF02565">
    <property type="entry name" value="RecO_C"/>
    <property type="match status" value="1"/>
</dbReference>
<dbReference type="InterPro" id="IPR037278">
    <property type="entry name" value="ARFGAP/RecO"/>
</dbReference>
<dbReference type="InterPro" id="IPR042242">
    <property type="entry name" value="RecO_C"/>
</dbReference>
<evidence type="ECO:0000256" key="2">
    <source>
        <dbReference type="ARBA" id="ARBA00021310"/>
    </source>
</evidence>
<dbReference type="Gene3D" id="1.20.1440.120">
    <property type="entry name" value="Recombination protein O, C-terminal domain"/>
    <property type="match status" value="1"/>
</dbReference>
<dbReference type="AlphaFoldDB" id="A0A433ES95"/>
<dbReference type="GO" id="GO:0006302">
    <property type="term" value="P:double-strand break repair"/>
    <property type="evidence" value="ECO:0007669"/>
    <property type="project" value="TreeGrafter"/>
</dbReference>
<dbReference type="Gene3D" id="2.40.50.140">
    <property type="entry name" value="Nucleic acid-binding proteins"/>
    <property type="match status" value="1"/>
</dbReference>
<dbReference type="PANTHER" id="PTHR33991">
    <property type="entry name" value="DNA REPAIR PROTEIN RECO"/>
    <property type="match status" value="1"/>
</dbReference>
<dbReference type="GO" id="GO:0006310">
    <property type="term" value="P:DNA recombination"/>
    <property type="evidence" value="ECO:0007669"/>
    <property type="project" value="UniProtKB-UniRule"/>
</dbReference>
<proteinExistence type="inferred from homology"/>
<dbReference type="HAMAP" id="MF_00201">
    <property type="entry name" value="RecO"/>
    <property type="match status" value="1"/>
</dbReference>
<evidence type="ECO:0000256" key="5">
    <source>
        <dbReference type="ARBA" id="ARBA00023204"/>
    </source>
</evidence>
<dbReference type="RefSeq" id="WP_127092724.1">
    <property type="nucleotide sequence ID" value="NZ_CP093047.1"/>
</dbReference>
<reference evidence="9 10" key="1">
    <citation type="journal article" date="2019" name="Genome Biol. Evol.">
        <title>Toxin and genome evolution in a Drosophila defensive symbiosis.</title>
        <authorList>
            <person name="Ballinger M.J."/>
            <person name="Gawryluk R.M."/>
            <person name="Perlman S.J."/>
        </authorList>
    </citation>
    <scope>NUCLEOTIDE SEQUENCE [LARGE SCALE GENOMIC DNA]</scope>
    <source>
        <strain evidence="10">sNeo</strain>
    </source>
</reference>
<organism evidence="9 10">
    <name type="scientific">Spiroplasma poulsonii</name>
    <dbReference type="NCBI Taxonomy" id="2138"/>
    <lineage>
        <taxon>Bacteria</taxon>
        <taxon>Bacillati</taxon>
        <taxon>Mycoplasmatota</taxon>
        <taxon>Mollicutes</taxon>
        <taxon>Entomoplasmatales</taxon>
        <taxon>Spiroplasmataceae</taxon>
        <taxon>Spiroplasma</taxon>
    </lineage>
</organism>
<evidence type="ECO:0000256" key="6">
    <source>
        <dbReference type="ARBA" id="ARBA00033409"/>
    </source>
</evidence>
<gene>
    <name evidence="7 9" type="primary">recO</name>
    <name evidence="9" type="ORF">D6D54_03245</name>
</gene>
<keyword evidence="5 7" id="KW-0234">DNA repair</keyword>
<evidence type="ECO:0000256" key="7">
    <source>
        <dbReference type="HAMAP-Rule" id="MF_00201"/>
    </source>
</evidence>
<dbReference type="InterPro" id="IPR012340">
    <property type="entry name" value="NA-bd_OB-fold"/>
</dbReference>
<dbReference type="EMBL" id="RAHC01000002">
    <property type="protein sequence ID" value="RUP77577.1"/>
    <property type="molecule type" value="Genomic_DNA"/>
</dbReference>
<evidence type="ECO:0000313" key="9">
    <source>
        <dbReference type="EMBL" id="RUP77577.1"/>
    </source>
</evidence>
<keyword evidence="4 7" id="KW-0233">DNA recombination</keyword>
<evidence type="ECO:0000256" key="3">
    <source>
        <dbReference type="ARBA" id="ARBA00022763"/>
    </source>
</evidence>
<dbReference type="SUPFAM" id="SSF57863">
    <property type="entry name" value="ArfGap/RecO-like zinc finger"/>
    <property type="match status" value="1"/>
</dbReference>
<comment type="caution">
    <text evidence="9">The sequence shown here is derived from an EMBL/GenBank/DDBJ whole genome shotgun (WGS) entry which is preliminary data.</text>
</comment>
<keyword evidence="3 7" id="KW-0227">DNA damage</keyword>
<accession>A0A433ES95</accession>
<sequence>MTTKVTGIVINKQSYDDDSEIITVFTKELGKLAFFAPGVRKITSKNQYAVQWLATSAFEIFLSYQANKLSKLKTGNLLITRIKLTQNYDDYLLGTLLCEITEQAVEERSADLKLYDLLATALDNLVAWEDNLSVVIVFMLQVLKWYGLQWNLTMCKRCGGKHNIKTISFIEEGYICKNCYLPTDYLFSIELVKMFSTTSLDNFYFHNKINVKEMIILFKMLCEYYLMKVGIFSYSIYEMQKKSIYFK</sequence>
<comment type="function">
    <text evidence="7">Involved in DNA repair and RecF pathway recombination.</text>
</comment>
<dbReference type="Pfam" id="PF11967">
    <property type="entry name" value="RecO_N"/>
    <property type="match status" value="1"/>
</dbReference>
<feature type="domain" description="DNA replication/recombination mediator RecO N-terminal" evidence="8">
    <location>
        <begin position="1"/>
        <end position="77"/>
    </location>
</feature>
<dbReference type="SUPFAM" id="SSF50249">
    <property type="entry name" value="Nucleic acid-binding proteins"/>
    <property type="match status" value="1"/>
</dbReference>
<evidence type="ECO:0000256" key="1">
    <source>
        <dbReference type="ARBA" id="ARBA00007452"/>
    </source>
</evidence>
<dbReference type="NCBIfam" id="TIGR00613">
    <property type="entry name" value="reco"/>
    <property type="match status" value="1"/>
</dbReference>
<comment type="similarity">
    <text evidence="1 7">Belongs to the RecO family.</text>
</comment>
<evidence type="ECO:0000259" key="8">
    <source>
        <dbReference type="Pfam" id="PF11967"/>
    </source>
</evidence>
<dbReference type="InterPro" id="IPR003717">
    <property type="entry name" value="RecO"/>
</dbReference>
<dbReference type="InterPro" id="IPR022572">
    <property type="entry name" value="DNA_rep/recomb_RecO_N"/>
</dbReference>
<evidence type="ECO:0000313" key="10">
    <source>
        <dbReference type="Proteomes" id="UP000274545"/>
    </source>
</evidence>